<dbReference type="InterPro" id="IPR005148">
    <property type="entry name" value="Arg-tRNA-synth_N"/>
</dbReference>
<dbReference type="SMART" id="SM01016">
    <property type="entry name" value="Arg_tRNA_synt_N"/>
    <property type="match status" value="1"/>
</dbReference>
<dbReference type="InterPro" id="IPR008909">
    <property type="entry name" value="DALR_anticod-bd"/>
</dbReference>
<dbReference type="SUPFAM" id="SSF47323">
    <property type="entry name" value="Anticodon-binding domain of a subclass of class I aminoacyl-tRNA synthetases"/>
    <property type="match status" value="1"/>
</dbReference>
<evidence type="ECO:0000313" key="13">
    <source>
        <dbReference type="EMBL" id="RYU78481.1"/>
    </source>
</evidence>
<name>A0A4Q5LBA4_9BACT</name>
<dbReference type="AlphaFoldDB" id="A0A4Q5LBA4"/>
<gene>
    <name evidence="9" type="primary">argS</name>
    <name evidence="13" type="ORF">EWM57_13850</name>
</gene>
<dbReference type="SUPFAM" id="SSF55190">
    <property type="entry name" value="Arginyl-tRNA synthetase (ArgRS), N-terminal 'additional' domain"/>
    <property type="match status" value="1"/>
</dbReference>
<evidence type="ECO:0000256" key="9">
    <source>
        <dbReference type="HAMAP-Rule" id="MF_00123"/>
    </source>
</evidence>
<keyword evidence="2 9" id="KW-0963">Cytoplasm</keyword>
<proteinExistence type="inferred from homology"/>
<dbReference type="RefSeq" id="WP_129921749.1">
    <property type="nucleotide sequence ID" value="NZ_SEWE01000029.1"/>
</dbReference>
<evidence type="ECO:0000256" key="10">
    <source>
        <dbReference type="RuleBase" id="RU363038"/>
    </source>
</evidence>
<comment type="similarity">
    <text evidence="1 9 10">Belongs to the class-I aminoacyl-tRNA synthetase family.</text>
</comment>
<dbReference type="GO" id="GO:0005737">
    <property type="term" value="C:cytoplasm"/>
    <property type="evidence" value="ECO:0007669"/>
    <property type="project" value="UniProtKB-SubCell"/>
</dbReference>
<dbReference type="InterPro" id="IPR001278">
    <property type="entry name" value="Arg-tRNA-ligase"/>
</dbReference>
<evidence type="ECO:0000256" key="7">
    <source>
        <dbReference type="ARBA" id="ARBA00023146"/>
    </source>
</evidence>
<feature type="domain" description="DALR anticodon binding" evidence="11">
    <location>
        <begin position="478"/>
        <end position="597"/>
    </location>
</feature>
<dbReference type="GO" id="GO:0004814">
    <property type="term" value="F:arginine-tRNA ligase activity"/>
    <property type="evidence" value="ECO:0007669"/>
    <property type="project" value="UniProtKB-UniRule"/>
</dbReference>
<keyword evidence="5 9" id="KW-0067">ATP-binding</keyword>
<evidence type="ECO:0000256" key="3">
    <source>
        <dbReference type="ARBA" id="ARBA00022598"/>
    </source>
</evidence>
<dbReference type="GO" id="GO:0006420">
    <property type="term" value="P:arginyl-tRNA aminoacylation"/>
    <property type="evidence" value="ECO:0007669"/>
    <property type="project" value="UniProtKB-UniRule"/>
</dbReference>
<dbReference type="NCBIfam" id="TIGR00456">
    <property type="entry name" value="argS"/>
    <property type="match status" value="1"/>
</dbReference>
<evidence type="ECO:0000256" key="6">
    <source>
        <dbReference type="ARBA" id="ARBA00022917"/>
    </source>
</evidence>
<dbReference type="InterPro" id="IPR035684">
    <property type="entry name" value="ArgRS_core"/>
</dbReference>
<dbReference type="InterPro" id="IPR009080">
    <property type="entry name" value="tRNAsynth_Ia_anticodon-bd"/>
</dbReference>
<keyword evidence="6 9" id="KW-0648">Protein biosynthesis</keyword>
<sequence>MQELEQDIKTALVAAIQQVFGAEVPATQLTIQPTRKEFAGSFTLVTFPLTKALGKGPEQIGQALGEWLTANDARISGYNVVKGFLNLEVADAEWLRRFAQLVQRPDGAPVPTGGPQNVVVEYSSPNTNKPLHLGHLRNNFLGYSVAEILKATGATVSKVNLVNDRGIHICKSMLGYQQFGHGETPQSDNIKGDHLVGKYYVLFEKHYREQVKQLVAEGVAEDVAKASAPLMLEARDMLQKWEAGDEAVVALWKQMNGWVYEGHNATYAAIGVDFDKFYYESGTYLLGKERVQEGLDRGLFYRKEDGSTWVDLAAEGLDQKILLRSDGTSVYLTQDLGTAELKYGDFHYDSSIYVIADEQNYHMQVLQATLQKLEKPYAAAIHHLSYGMVDLPTGKMKTREGTVVDADELVREVVAAAKAATLEKGKIEGLTEDEQTQLFHTLGLGALKYYLLKVDPKKRMLFNPEESVQLEGHTGPFIQYSHARIAQLRRKAQQMGIAEAADFTTLPALEKTEREMVEELARYGSVVAEAARSFSPAVVSQYAYDLAKAYNRFYAEVPVLQETDETKRAFRVALSAQTARTIKASMNLLGIEVPERM</sequence>
<evidence type="ECO:0000256" key="8">
    <source>
        <dbReference type="ARBA" id="ARBA00049339"/>
    </source>
</evidence>
<protein>
    <recommendedName>
        <fullName evidence="9">Arginine--tRNA ligase</fullName>
        <ecNumber evidence="9">6.1.1.19</ecNumber>
    </recommendedName>
    <alternativeName>
        <fullName evidence="9">Arginyl-tRNA synthetase</fullName>
        <shortName evidence="9">ArgRS</shortName>
    </alternativeName>
</protein>
<dbReference type="GO" id="GO:0005524">
    <property type="term" value="F:ATP binding"/>
    <property type="evidence" value="ECO:0007669"/>
    <property type="project" value="UniProtKB-UniRule"/>
</dbReference>
<dbReference type="Pfam" id="PF05746">
    <property type="entry name" value="DALR_1"/>
    <property type="match status" value="1"/>
</dbReference>
<evidence type="ECO:0000259" key="11">
    <source>
        <dbReference type="SMART" id="SM00836"/>
    </source>
</evidence>
<keyword evidence="7 9" id="KW-0030">Aminoacyl-tRNA synthetase</keyword>
<accession>A0A4Q5LBA4</accession>
<dbReference type="SMART" id="SM00836">
    <property type="entry name" value="DALR_1"/>
    <property type="match status" value="1"/>
</dbReference>
<comment type="caution">
    <text evidence="13">The sequence shown here is derived from an EMBL/GenBank/DDBJ whole genome shotgun (WGS) entry which is preliminary data.</text>
</comment>
<comment type="subunit">
    <text evidence="9">Monomer.</text>
</comment>
<dbReference type="PROSITE" id="PS00178">
    <property type="entry name" value="AA_TRNA_LIGASE_I"/>
    <property type="match status" value="1"/>
</dbReference>
<dbReference type="InterPro" id="IPR036695">
    <property type="entry name" value="Arg-tRNA-synth_N_sf"/>
</dbReference>
<feature type="domain" description="Arginyl tRNA synthetase N-terminal" evidence="12">
    <location>
        <begin position="6"/>
        <end position="89"/>
    </location>
</feature>
<keyword evidence="3 9" id="KW-0436">Ligase</keyword>
<dbReference type="InterPro" id="IPR001412">
    <property type="entry name" value="aa-tRNA-synth_I_CS"/>
</dbReference>
<dbReference type="Proteomes" id="UP000294155">
    <property type="component" value="Unassembled WGS sequence"/>
</dbReference>
<feature type="short sequence motif" description="'HIGH' region" evidence="9">
    <location>
        <begin position="125"/>
        <end position="135"/>
    </location>
</feature>
<organism evidence="13 14">
    <name type="scientific">Hymenobacter persicinus</name>
    <dbReference type="NCBI Taxonomy" id="2025506"/>
    <lineage>
        <taxon>Bacteria</taxon>
        <taxon>Pseudomonadati</taxon>
        <taxon>Bacteroidota</taxon>
        <taxon>Cytophagia</taxon>
        <taxon>Cytophagales</taxon>
        <taxon>Hymenobacteraceae</taxon>
        <taxon>Hymenobacter</taxon>
    </lineage>
</organism>
<dbReference type="PRINTS" id="PR01038">
    <property type="entry name" value="TRNASYNTHARG"/>
</dbReference>
<comment type="subcellular location">
    <subcellularLocation>
        <location evidence="9">Cytoplasm</location>
    </subcellularLocation>
</comment>
<dbReference type="Pfam" id="PF00750">
    <property type="entry name" value="tRNA-synt_1d"/>
    <property type="match status" value="1"/>
</dbReference>
<keyword evidence="4 9" id="KW-0547">Nucleotide-binding</keyword>
<dbReference type="SUPFAM" id="SSF52374">
    <property type="entry name" value="Nucleotidylyl transferase"/>
    <property type="match status" value="1"/>
</dbReference>
<evidence type="ECO:0000256" key="4">
    <source>
        <dbReference type="ARBA" id="ARBA00022741"/>
    </source>
</evidence>
<dbReference type="PANTHER" id="PTHR11956">
    <property type="entry name" value="ARGINYL-TRNA SYNTHETASE"/>
    <property type="match status" value="1"/>
</dbReference>
<dbReference type="InterPro" id="IPR014729">
    <property type="entry name" value="Rossmann-like_a/b/a_fold"/>
</dbReference>
<evidence type="ECO:0000256" key="5">
    <source>
        <dbReference type="ARBA" id="ARBA00022840"/>
    </source>
</evidence>
<dbReference type="EC" id="6.1.1.19" evidence="9"/>
<dbReference type="Pfam" id="PF03485">
    <property type="entry name" value="Arg_tRNA_synt_N"/>
    <property type="match status" value="1"/>
</dbReference>
<evidence type="ECO:0000256" key="2">
    <source>
        <dbReference type="ARBA" id="ARBA00022490"/>
    </source>
</evidence>
<evidence type="ECO:0000313" key="14">
    <source>
        <dbReference type="Proteomes" id="UP000294155"/>
    </source>
</evidence>
<dbReference type="OrthoDB" id="9805987at2"/>
<dbReference type="Gene3D" id="3.30.1360.70">
    <property type="entry name" value="Arginyl tRNA synthetase N-terminal domain"/>
    <property type="match status" value="1"/>
</dbReference>
<dbReference type="EMBL" id="SEWE01000029">
    <property type="protein sequence ID" value="RYU78481.1"/>
    <property type="molecule type" value="Genomic_DNA"/>
</dbReference>
<dbReference type="Gene3D" id="3.40.50.620">
    <property type="entry name" value="HUPs"/>
    <property type="match status" value="1"/>
</dbReference>
<keyword evidence="14" id="KW-1185">Reference proteome</keyword>
<dbReference type="PANTHER" id="PTHR11956:SF5">
    <property type="entry name" value="ARGININE--TRNA LIGASE, CYTOPLASMIC"/>
    <property type="match status" value="1"/>
</dbReference>
<comment type="catalytic activity">
    <reaction evidence="8 9">
        <text>tRNA(Arg) + L-arginine + ATP = L-arginyl-tRNA(Arg) + AMP + diphosphate</text>
        <dbReference type="Rhea" id="RHEA:20301"/>
        <dbReference type="Rhea" id="RHEA-COMP:9658"/>
        <dbReference type="Rhea" id="RHEA-COMP:9673"/>
        <dbReference type="ChEBI" id="CHEBI:30616"/>
        <dbReference type="ChEBI" id="CHEBI:32682"/>
        <dbReference type="ChEBI" id="CHEBI:33019"/>
        <dbReference type="ChEBI" id="CHEBI:78442"/>
        <dbReference type="ChEBI" id="CHEBI:78513"/>
        <dbReference type="ChEBI" id="CHEBI:456215"/>
        <dbReference type="EC" id="6.1.1.19"/>
    </reaction>
</comment>
<dbReference type="HAMAP" id="MF_00123">
    <property type="entry name" value="Arg_tRNA_synth"/>
    <property type="match status" value="1"/>
</dbReference>
<evidence type="ECO:0000256" key="1">
    <source>
        <dbReference type="ARBA" id="ARBA00005594"/>
    </source>
</evidence>
<reference evidence="13 14" key="1">
    <citation type="submission" date="2019-02" db="EMBL/GenBank/DDBJ databases">
        <title>Bacterial novel species isolated from soil.</title>
        <authorList>
            <person name="Jung H.-Y."/>
        </authorList>
    </citation>
    <scope>NUCLEOTIDE SEQUENCE [LARGE SCALE GENOMIC DNA]</scope>
    <source>
        <strain evidence="13 14">1-3-3-3</strain>
    </source>
</reference>
<evidence type="ECO:0000259" key="12">
    <source>
        <dbReference type="SMART" id="SM01016"/>
    </source>
</evidence>
<dbReference type="Gene3D" id="1.10.730.10">
    <property type="entry name" value="Isoleucyl-tRNA Synthetase, Domain 1"/>
    <property type="match status" value="1"/>
</dbReference>